<dbReference type="Proteomes" id="UP000482209">
    <property type="component" value="Unassembled WGS sequence"/>
</dbReference>
<evidence type="ECO:0000313" key="3">
    <source>
        <dbReference type="EMBL" id="MSS62848.1"/>
    </source>
</evidence>
<keyword evidence="1" id="KW-0732">Signal</keyword>
<feature type="domain" description="DUF3298" evidence="2">
    <location>
        <begin position="157"/>
        <end position="240"/>
    </location>
</feature>
<dbReference type="AlphaFoldDB" id="A0A6L5XWX2"/>
<accession>A0A6L5XWX2</accession>
<dbReference type="Gene3D" id="3.90.640.20">
    <property type="entry name" value="Heat-shock cognate protein, ATPase"/>
    <property type="match status" value="1"/>
</dbReference>
<gene>
    <name evidence="3" type="ORF">FYJ58_03015</name>
</gene>
<keyword evidence="4" id="KW-1185">Reference proteome</keyword>
<proteinExistence type="predicted"/>
<dbReference type="Gene3D" id="3.30.565.40">
    <property type="entry name" value="Fervidobacterium nodosum Rt17-B1 like"/>
    <property type="match status" value="1"/>
</dbReference>
<protein>
    <submittedName>
        <fullName evidence="3">DUF3298 domain-containing protein</fullName>
    </submittedName>
</protein>
<feature type="signal peptide" evidence="1">
    <location>
        <begin position="1"/>
        <end position="20"/>
    </location>
</feature>
<evidence type="ECO:0000259" key="2">
    <source>
        <dbReference type="Pfam" id="PF11738"/>
    </source>
</evidence>
<reference evidence="3 4" key="1">
    <citation type="submission" date="2019-08" db="EMBL/GenBank/DDBJ databases">
        <title>In-depth cultivation of the pig gut microbiome towards novel bacterial diversity and tailored functional studies.</title>
        <authorList>
            <person name="Wylensek D."/>
            <person name="Hitch T.C.A."/>
            <person name="Clavel T."/>
        </authorList>
    </citation>
    <scope>NUCLEOTIDE SEQUENCE [LARGE SCALE GENOMIC DNA]</scope>
    <source>
        <strain evidence="3 4">WCA-693-APC-MOT-I</strain>
    </source>
</reference>
<sequence>MVIIMRKSTLIKWVTGFAAAAVVLASATGLTQSTVLAKESSQGIGAIKVEAEKTYEKTTKTKEAKIVVPKIKTEKKSVGAEQINKEMKAYTDGLIKDFKKNLKNEGHESVTVSYKVLTNNKEMFTLRLETIQTMASSSVTYKFYHLDKKTGKVMNLKSLFKKNADYINVISKEIKKQMREQMKDGKVYFLDTKDKEMQKYDFKTIKKNQNFYIDKKGNLVICFDKYEVAPGSEGCPQFTIAKTTLAKVLK</sequence>
<dbReference type="InterPro" id="IPR021729">
    <property type="entry name" value="DUF3298"/>
</dbReference>
<evidence type="ECO:0000256" key="1">
    <source>
        <dbReference type="SAM" id="SignalP"/>
    </source>
</evidence>
<comment type="caution">
    <text evidence="3">The sequence shown here is derived from an EMBL/GenBank/DDBJ whole genome shotgun (WGS) entry which is preliminary data.</text>
</comment>
<organism evidence="3 4">
    <name type="scientific">Velocimicrobium porci</name>
    <dbReference type="NCBI Taxonomy" id="2606634"/>
    <lineage>
        <taxon>Bacteria</taxon>
        <taxon>Bacillati</taxon>
        <taxon>Bacillota</taxon>
        <taxon>Clostridia</taxon>
        <taxon>Lachnospirales</taxon>
        <taxon>Lachnospiraceae</taxon>
        <taxon>Velocimicrobium</taxon>
    </lineage>
</organism>
<evidence type="ECO:0000313" key="4">
    <source>
        <dbReference type="Proteomes" id="UP000482209"/>
    </source>
</evidence>
<dbReference type="Pfam" id="PF11738">
    <property type="entry name" value="DUF3298"/>
    <property type="match status" value="1"/>
</dbReference>
<dbReference type="InterPro" id="IPR037126">
    <property type="entry name" value="PdaC/RsiV-like_sf"/>
</dbReference>
<dbReference type="EMBL" id="VUMT01000003">
    <property type="protein sequence ID" value="MSS62848.1"/>
    <property type="molecule type" value="Genomic_DNA"/>
</dbReference>
<name>A0A6L5XWX2_9FIRM</name>
<feature type="chain" id="PRO_5039311977" evidence="1">
    <location>
        <begin position="21"/>
        <end position="250"/>
    </location>
</feature>